<feature type="domain" description="ABC transmembrane type-2" evidence="6">
    <location>
        <begin position="40"/>
        <end position="261"/>
    </location>
</feature>
<dbReference type="GO" id="GO:0005886">
    <property type="term" value="C:plasma membrane"/>
    <property type="evidence" value="ECO:0007669"/>
    <property type="project" value="UniProtKB-SubCell"/>
</dbReference>
<dbReference type="InterPro" id="IPR051784">
    <property type="entry name" value="Nod_factor_ABC_transporter"/>
</dbReference>
<name>C7Q554_CATAD</name>
<feature type="transmembrane region" description="Helical" evidence="5">
    <location>
        <begin position="187"/>
        <end position="211"/>
    </location>
</feature>
<dbReference type="InterPro" id="IPR047817">
    <property type="entry name" value="ABC2_TM_bact-type"/>
</dbReference>
<dbReference type="Proteomes" id="UP000000851">
    <property type="component" value="Chromosome"/>
</dbReference>
<keyword evidence="4 5" id="KW-0472">Membrane</keyword>
<evidence type="ECO:0000313" key="8">
    <source>
        <dbReference type="Proteomes" id="UP000000851"/>
    </source>
</evidence>
<dbReference type="OrthoDB" id="4526018at2"/>
<dbReference type="Pfam" id="PF01061">
    <property type="entry name" value="ABC2_membrane"/>
    <property type="match status" value="1"/>
</dbReference>
<keyword evidence="8" id="KW-1185">Reference proteome</keyword>
<dbReference type="InParanoid" id="C7Q554"/>
<feature type="transmembrane region" description="Helical" evidence="5">
    <location>
        <begin position="116"/>
        <end position="144"/>
    </location>
</feature>
<evidence type="ECO:0000259" key="6">
    <source>
        <dbReference type="PROSITE" id="PS51012"/>
    </source>
</evidence>
<keyword evidence="2 5" id="KW-0812">Transmembrane</keyword>
<keyword evidence="5" id="KW-0813">Transport</keyword>
<comment type="subcellular location">
    <subcellularLocation>
        <location evidence="5">Cell membrane</location>
        <topology evidence="5">Multi-pass membrane protein</topology>
    </subcellularLocation>
    <subcellularLocation>
        <location evidence="1">Membrane</location>
        <topology evidence="1">Multi-pass membrane protein</topology>
    </subcellularLocation>
</comment>
<dbReference type="STRING" id="479433.Caci_6993"/>
<keyword evidence="5" id="KW-1003">Cell membrane</keyword>
<comment type="similarity">
    <text evidence="5">Belongs to the ABC-2 integral membrane protein family.</text>
</comment>
<evidence type="ECO:0000256" key="1">
    <source>
        <dbReference type="ARBA" id="ARBA00004141"/>
    </source>
</evidence>
<dbReference type="eggNOG" id="COG0842">
    <property type="taxonomic scope" value="Bacteria"/>
</dbReference>
<dbReference type="HOGENOM" id="CLU_092402_0_0_11"/>
<evidence type="ECO:0000256" key="3">
    <source>
        <dbReference type="ARBA" id="ARBA00022989"/>
    </source>
</evidence>
<evidence type="ECO:0000313" key="7">
    <source>
        <dbReference type="EMBL" id="ACU75823.1"/>
    </source>
</evidence>
<dbReference type="RefSeq" id="WP_015795551.1">
    <property type="nucleotide sequence ID" value="NC_013131.1"/>
</dbReference>
<proteinExistence type="inferred from homology"/>
<feature type="transmembrane region" description="Helical" evidence="5">
    <location>
        <begin position="42"/>
        <end position="61"/>
    </location>
</feature>
<feature type="transmembrane region" description="Helical" evidence="5">
    <location>
        <begin position="73"/>
        <end position="95"/>
    </location>
</feature>
<reference evidence="7 8" key="1">
    <citation type="journal article" date="2009" name="Stand. Genomic Sci.">
        <title>Complete genome sequence of Catenulispora acidiphila type strain (ID 139908).</title>
        <authorList>
            <person name="Copeland A."/>
            <person name="Lapidus A."/>
            <person name="Glavina Del Rio T."/>
            <person name="Nolan M."/>
            <person name="Lucas S."/>
            <person name="Chen F."/>
            <person name="Tice H."/>
            <person name="Cheng J.F."/>
            <person name="Bruce D."/>
            <person name="Goodwin L."/>
            <person name="Pitluck S."/>
            <person name="Mikhailova N."/>
            <person name="Pati A."/>
            <person name="Ivanova N."/>
            <person name="Mavromatis K."/>
            <person name="Chen A."/>
            <person name="Palaniappan K."/>
            <person name="Chain P."/>
            <person name="Land M."/>
            <person name="Hauser L."/>
            <person name="Chang Y.J."/>
            <person name="Jeffries C.D."/>
            <person name="Chertkov O."/>
            <person name="Brettin T."/>
            <person name="Detter J.C."/>
            <person name="Han C."/>
            <person name="Ali Z."/>
            <person name="Tindall B.J."/>
            <person name="Goker M."/>
            <person name="Bristow J."/>
            <person name="Eisen J.A."/>
            <person name="Markowitz V."/>
            <person name="Hugenholtz P."/>
            <person name="Kyrpides N.C."/>
            <person name="Klenk H.P."/>
        </authorList>
    </citation>
    <scope>NUCLEOTIDE SEQUENCE [LARGE SCALE GENOMIC DNA]</scope>
    <source>
        <strain evidence="8">DSM 44928 / JCM 14897 / NBRC 102108 / NRRL B-24433 / ID139908</strain>
    </source>
</reference>
<organism evidence="7 8">
    <name type="scientific">Catenulispora acidiphila (strain DSM 44928 / JCM 14897 / NBRC 102108 / NRRL B-24433 / ID139908)</name>
    <dbReference type="NCBI Taxonomy" id="479433"/>
    <lineage>
        <taxon>Bacteria</taxon>
        <taxon>Bacillati</taxon>
        <taxon>Actinomycetota</taxon>
        <taxon>Actinomycetes</taxon>
        <taxon>Catenulisporales</taxon>
        <taxon>Catenulisporaceae</taxon>
        <taxon>Catenulispora</taxon>
    </lineage>
</organism>
<dbReference type="PROSITE" id="PS51012">
    <property type="entry name" value="ABC_TM2"/>
    <property type="match status" value="1"/>
</dbReference>
<dbReference type="PANTHER" id="PTHR43229:SF2">
    <property type="entry name" value="NODULATION PROTEIN J"/>
    <property type="match status" value="1"/>
</dbReference>
<accession>C7Q554</accession>
<feature type="transmembrane region" description="Helical" evidence="5">
    <location>
        <begin position="240"/>
        <end position="259"/>
    </location>
</feature>
<dbReference type="GO" id="GO:0140359">
    <property type="term" value="F:ABC-type transporter activity"/>
    <property type="evidence" value="ECO:0007669"/>
    <property type="project" value="InterPro"/>
</dbReference>
<keyword evidence="3 5" id="KW-1133">Transmembrane helix</keyword>
<evidence type="ECO:0000256" key="2">
    <source>
        <dbReference type="ARBA" id="ARBA00022692"/>
    </source>
</evidence>
<feature type="transmembrane region" description="Helical" evidence="5">
    <location>
        <begin position="150"/>
        <end position="175"/>
    </location>
</feature>
<evidence type="ECO:0000256" key="5">
    <source>
        <dbReference type="RuleBase" id="RU361157"/>
    </source>
</evidence>
<sequence>MSTATADTPSGPGAGSPLDAARRIGVLIRHQVIMRVRDPGQVISYVLTPMILMLVFKPLYLRAFAGNQGTLQVVTGPLIMFSVFTLAIIGNSILVEREWHTWDRLRTSSASVSEILLGKLIPVYLIVVFQQTLLMAYGCLIIGLPFPHSVGLVAIAICSWALALLALGAALATVLRSHAELGMVSDVGAITISALGGALVPVSIMPTWAAVAAHGSPGYWAIRMMQAAVRGDTGGTLRPAALLLGGAAAAGSFAVYRLARGWGRSHLL</sequence>
<dbReference type="PANTHER" id="PTHR43229">
    <property type="entry name" value="NODULATION PROTEIN J"/>
    <property type="match status" value="1"/>
</dbReference>
<protein>
    <recommendedName>
        <fullName evidence="5">Transport permease protein</fullName>
    </recommendedName>
</protein>
<evidence type="ECO:0000256" key="4">
    <source>
        <dbReference type="ARBA" id="ARBA00023136"/>
    </source>
</evidence>
<dbReference type="EMBL" id="CP001700">
    <property type="protein sequence ID" value="ACU75823.1"/>
    <property type="molecule type" value="Genomic_DNA"/>
</dbReference>
<gene>
    <name evidence="7" type="ordered locus">Caci_6993</name>
</gene>
<dbReference type="KEGG" id="cai:Caci_6993"/>
<dbReference type="AlphaFoldDB" id="C7Q554"/>
<dbReference type="InterPro" id="IPR013525">
    <property type="entry name" value="ABC2_TM"/>
</dbReference>